<feature type="transmembrane region" description="Helical" evidence="1">
    <location>
        <begin position="34"/>
        <end position="53"/>
    </location>
</feature>
<name>A0ABX9U0A3_9GAMM</name>
<dbReference type="RefSeq" id="WP_120374647.1">
    <property type="nucleotide sequence ID" value="NZ_RCHC01000001.1"/>
</dbReference>
<evidence type="ECO:0000313" key="2">
    <source>
        <dbReference type="EMBL" id="RLL24636.1"/>
    </source>
</evidence>
<keyword evidence="1" id="KW-1133">Transmembrane helix</keyword>
<keyword evidence="1" id="KW-0472">Membrane</keyword>
<evidence type="ECO:0000256" key="1">
    <source>
        <dbReference type="SAM" id="Phobius"/>
    </source>
</evidence>
<evidence type="ECO:0000313" key="3">
    <source>
        <dbReference type="Proteomes" id="UP000280271"/>
    </source>
</evidence>
<organism evidence="2 3">
    <name type="scientific">Acinetobacter chengduensis</name>
    <dbReference type="NCBI Taxonomy" id="2420890"/>
    <lineage>
        <taxon>Bacteria</taxon>
        <taxon>Pseudomonadati</taxon>
        <taxon>Pseudomonadota</taxon>
        <taxon>Gammaproteobacteria</taxon>
        <taxon>Moraxellales</taxon>
        <taxon>Moraxellaceae</taxon>
        <taxon>Acinetobacter</taxon>
    </lineage>
</organism>
<proteinExistence type="predicted"/>
<evidence type="ECO:0008006" key="4">
    <source>
        <dbReference type="Google" id="ProtNLM"/>
    </source>
</evidence>
<gene>
    <name evidence="2" type="ORF">D9K81_01255</name>
</gene>
<accession>A0ABX9U0A3</accession>
<keyword evidence="3" id="KW-1185">Reference proteome</keyword>
<comment type="caution">
    <text evidence="2">The sequence shown here is derived from an EMBL/GenBank/DDBJ whole genome shotgun (WGS) entry which is preliminary data.</text>
</comment>
<dbReference type="Proteomes" id="UP000280271">
    <property type="component" value="Unassembled WGS sequence"/>
</dbReference>
<keyword evidence="1" id="KW-0812">Transmembrane</keyword>
<protein>
    <recommendedName>
        <fullName evidence="4">CcmD family protein</fullName>
    </recommendedName>
</protein>
<sequence>MQSPFMLAVCVSLFSIIYSPMIYAEDLIQTESSATVLAIALMIMLALSIYVVIRVRSTIRYHLDKPAK</sequence>
<dbReference type="EMBL" id="RCHC01000001">
    <property type="protein sequence ID" value="RLL24636.1"/>
    <property type="molecule type" value="Genomic_DNA"/>
</dbReference>
<reference evidence="2 3" key="1">
    <citation type="submission" date="2018-09" db="EMBL/GenBank/DDBJ databases">
        <title>The draft genome of Acinetobacter sp. strains.</title>
        <authorList>
            <person name="Qin J."/>
            <person name="Feng Y."/>
            <person name="Zong Z."/>
        </authorList>
    </citation>
    <scope>NUCLEOTIDE SEQUENCE [LARGE SCALE GENOMIC DNA]</scope>
    <source>
        <strain evidence="2 3">WCHAc060005</strain>
    </source>
</reference>